<keyword evidence="4" id="KW-1185">Reference proteome</keyword>
<dbReference type="InterPro" id="IPR026444">
    <property type="entry name" value="Secre_tail"/>
</dbReference>
<gene>
    <name evidence="3" type="ORF">JoomaDRAFT_3233</name>
</gene>
<dbReference type="NCBIfam" id="TIGR04183">
    <property type="entry name" value="Por_Secre_tail"/>
    <property type="match status" value="1"/>
</dbReference>
<evidence type="ECO:0000313" key="4">
    <source>
        <dbReference type="Proteomes" id="UP000004690"/>
    </source>
</evidence>
<name>I3C986_9FLAO</name>
<dbReference type="RefSeq" id="WP_008614231.1">
    <property type="nucleotide sequence ID" value="NZ_JH651379.1"/>
</dbReference>
<feature type="domain" description="Secretion system C-terminal sorting" evidence="2">
    <location>
        <begin position="66"/>
        <end position="138"/>
    </location>
</feature>
<accession>I3C986</accession>
<reference evidence="3 4" key="1">
    <citation type="submission" date="2012-02" db="EMBL/GenBank/DDBJ databases">
        <title>Improved High-Quality Draft genome of Joostella marina DSM 19592.</title>
        <authorList>
            <consortium name="US DOE Joint Genome Institute (JGI-PGF)"/>
            <person name="Lucas S."/>
            <person name="Copeland A."/>
            <person name="Lapidus A."/>
            <person name="Bruce D."/>
            <person name="Goodwin L."/>
            <person name="Pitluck S."/>
            <person name="Peters L."/>
            <person name="Chertkov O."/>
            <person name="Ovchinnikova G."/>
            <person name="Kyrpides N."/>
            <person name="Mavromatis K."/>
            <person name="Detter J.C."/>
            <person name="Han C."/>
            <person name="Land M."/>
            <person name="Hauser L."/>
            <person name="Markowitz V."/>
            <person name="Cheng J.-F."/>
            <person name="Hugenholtz P."/>
            <person name="Woyke T."/>
            <person name="Wu D."/>
            <person name="Tindall B."/>
            <person name="Brambilla E."/>
            <person name="Klenk H.-P."/>
            <person name="Eisen J.A."/>
        </authorList>
    </citation>
    <scope>NUCLEOTIDE SEQUENCE [LARGE SCALE GENOMIC DNA]</scope>
    <source>
        <strain evidence="3 4">DSM 19592</strain>
    </source>
</reference>
<sequence>MRITLLLCLFIQFVFPFSVNNETMIVPHTKSLTTNPLTPPKAPLWSLESMLSFYPDHSVQNDSLKVYPNPINQKDMLNISMVEAGKKRLTFYDITGKMVKVIETERKSFAFSISDIGTGVYILNVSSVNFQTTKKVIVK</sequence>
<protein>
    <recommendedName>
        <fullName evidence="2">Secretion system C-terminal sorting domain-containing protein</fullName>
    </recommendedName>
</protein>
<dbReference type="EMBL" id="JH651379">
    <property type="protein sequence ID" value="EIJ40179.1"/>
    <property type="molecule type" value="Genomic_DNA"/>
</dbReference>
<organism evidence="3 4">
    <name type="scientific">Galbibacter orientalis DSM 19592</name>
    <dbReference type="NCBI Taxonomy" id="926559"/>
    <lineage>
        <taxon>Bacteria</taxon>
        <taxon>Pseudomonadati</taxon>
        <taxon>Bacteroidota</taxon>
        <taxon>Flavobacteriia</taxon>
        <taxon>Flavobacteriales</taxon>
        <taxon>Flavobacteriaceae</taxon>
        <taxon>Galbibacter</taxon>
    </lineage>
</organism>
<dbReference type="STRING" id="926559.JoomaDRAFT_3233"/>
<dbReference type="AlphaFoldDB" id="I3C986"/>
<proteinExistence type="predicted"/>
<dbReference type="Pfam" id="PF18962">
    <property type="entry name" value="Por_Secre_tail"/>
    <property type="match status" value="1"/>
</dbReference>
<dbReference type="Proteomes" id="UP000004690">
    <property type="component" value="Unassembled WGS sequence"/>
</dbReference>
<dbReference type="HOGENOM" id="CLU_1842443_0_0_10"/>
<evidence type="ECO:0000259" key="2">
    <source>
        <dbReference type="Pfam" id="PF18962"/>
    </source>
</evidence>
<dbReference type="OrthoDB" id="1433593at2"/>
<keyword evidence="1" id="KW-0732">Signal</keyword>
<evidence type="ECO:0000256" key="1">
    <source>
        <dbReference type="ARBA" id="ARBA00022729"/>
    </source>
</evidence>
<evidence type="ECO:0000313" key="3">
    <source>
        <dbReference type="EMBL" id="EIJ40179.1"/>
    </source>
</evidence>